<comment type="caution">
    <text evidence="2">The sequence shown here is derived from an EMBL/GenBank/DDBJ whole genome shotgun (WGS) entry which is preliminary data.</text>
</comment>
<feature type="compositionally biased region" description="Basic and acidic residues" evidence="1">
    <location>
        <begin position="88"/>
        <end position="100"/>
    </location>
</feature>
<keyword evidence="5" id="KW-1185">Reference proteome</keyword>
<reference evidence="3" key="1">
    <citation type="journal article" date="2014" name="Int. J. Syst. Evol. Microbiol.">
        <title>Complete genome of a new Firmicutes species belonging to the dominant human colonic microbiota ('Ruminococcus bicirculans') reveals two chromosomes and a selective capacity to utilize plant glucans.</title>
        <authorList>
            <consortium name="NISC Comparative Sequencing Program"/>
            <person name="Wegmann U."/>
            <person name="Louis P."/>
            <person name="Goesmann A."/>
            <person name="Henrissat B."/>
            <person name="Duncan S.H."/>
            <person name="Flint H.J."/>
        </authorList>
    </citation>
    <scope>NUCLEOTIDE SEQUENCE</scope>
    <source>
        <strain evidence="3">NBRC 107715</strain>
    </source>
</reference>
<feature type="region of interest" description="Disordered" evidence="1">
    <location>
        <begin position="1"/>
        <end position="100"/>
    </location>
</feature>
<dbReference type="EMBL" id="BSPK01000107">
    <property type="protein sequence ID" value="GLS66760.1"/>
    <property type="molecule type" value="Genomic_DNA"/>
</dbReference>
<dbReference type="Proteomes" id="UP001156856">
    <property type="component" value="Unassembled WGS sequence"/>
</dbReference>
<dbReference type="AlphaFoldDB" id="A0A512IYZ9"/>
<gene>
    <name evidence="3" type="ORF">GCM10007888_51430</name>
    <name evidence="2" type="ORF">MOX02_08770</name>
</gene>
<dbReference type="EMBL" id="BJZU01000012">
    <property type="protein sequence ID" value="GEP02839.1"/>
    <property type="molecule type" value="Genomic_DNA"/>
</dbReference>
<feature type="compositionally biased region" description="Basic and acidic residues" evidence="1">
    <location>
        <begin position="48"/>
        <end position="63"/>
    </location>
</feature>
<reference evidence="3" key="4">
    <citation type="submission" date="2023-01" db="EMBL/GenBank/DDBJ databases">
        <title>Draft genome sequence of Methylobacterium oxalidis strain NBRC 107715.</title>
        <authorList>
            <person name="Sun Q."/>
            <person name="Mori K."/>
        </authorList>
    </citation>
    <scope>NUCLEOTIDE SEQUENCE</scope>
    <source>
        <strain evidence="3">NBRC 107715</strain>
    </source>
</reference>
<evidence type="ECO:0000313" key="5">
    <source>
        <dbReference type="Proteomes" id="UP001156856"/>
    </source>
</evidence>
<proteinExistence type="predicted"/>
<name>A0A512IYZ9_9HYPH</name>
<reference evidence="2 4" key="3">
    <citation type="submission" date="2019-07" db="EMBL/GenBank/DDBJ databases">
        <title>Whole genome shotgun sequence of Methylobacterium oxalidis NBRC 107715.</title>
        <authorList>
            <person name="Hosoyama A."/>
            <person name="Uohara A."/>
            <person name="Ohji S."/>
            <person name="Ichikawa N."/>
        </authorList>
    </citation>
    <scope>NUCLEOTIDE SEQUENCE [LARGE SCALE GENOMIC DNA]</scope>
    <source>
        <strain evidence="2 4">NBRC 107715</strain>
    </source>
</reference>
<accession>A0A512IYZ9</accession>
<evidence type="ECO:0000313" key="3">
    <source>
        <dbReference type="EMBL" id="GLS66760.1"/>
    </source>
</evidence>
<protein>
    <submittedName>
        <fullName evidence="2">Uncharacterized protein</fullName>
    </submittedName>
</protein>
<reference evidence="5" key="2">
    <citation type="journal article" date="2019" name="Int. J. Syst. Evol. Microbiol.">
        <title>The Global Catalogue of Microorganisms (GCM) 10K type strain sequencing project: providing services to taxonomists for standard genome sequencing and annotation.</title>
        <authorList>
            <consortium name="The Broad Institute Genomics Platform"/>
            <consortium name="The Broad Institute Genome Sequencing Center for Infectious Disease"/>
            <person name="Wu L."/>
            <person name="Ma J."/>
        </authorList>
    </citation>
    <scope>NUCLEOTIDE SEQUENCE [LARGE SCALE GENOMIC DNA]</scope>
    <source>
        <strain evidence="5">NBRC 107715</strain>
    </source>
</reference>
<dbReference type="Proteomes" id="UP000321960">
    <property type="component" value="Unassembled WGS sequence"/>
</dbReference>
<evidence type="ECO:0000256" key="1">
    <source>
        <dbReference type="SAM" id="MobiDB-lite"/>
    </source>
</evidence>
<feature type="compositionally biased region" description="Basic and acidic residues" evidence="1">
    <location>
        <begin position="20"/>
        <end position="35"/>
    </location>
</feature>
<evidence type="ECO:0000313" key="4">
    <source>
        <dbReference type="Proteomes" id="UP000321960"/>
    </source>
</evidence>
<sequence length="100" mass="10571">MPSGIPALHLSAGWGKGRRGSGDDGSRPSSDDGPVRRGFGIDGMNTRNDSERTERLKAALRDNLRRRKAQGRGRAETQAGAEGTGPSGRRDAGTEPGERS</sequence>
<evidence type="ECO:0000313" key="2">
    <source>
        <dbReference type="EMBL" id="GEP02839.1"/>
    </source>
</evidence>
<organism evidence="2 4">
    <name type="scientific">Methylobacterium oxalidis</name>
    <dbReference type="NCBI Taxonomy" id="944322"/>
    <lineage>
        <taxon>Bacteria</taxon>
        <taxon>Pseudomonadati</taxon>
        <taxon>Pseudomonadota</taxon>
        <taxon>Alphaproteobacteria</taxon>
        <taxon>Hyphomicrobiales</taxon>
        <taxon>Methylobacteriaceae</taxon>
        <taxon>Methylobacterium</taxon>
    </lineage>
</organism>